<sequence>MDDISTQLLALQEQKLLRQRRIVDGPQGPVMTVDGKPFLAFASNDYLGLANHPALIAAAHEGIDRYGVGAASSALVSGHSRVMEELEVALAAFVGMPRALHFSNGYMANMGIIPALVGAGDTVFCDRLNHACLIDGARLSGAEFRIYPHNDITRLKQLLAKNTSPRKLIITDGVFSMDGDIARLPELLALCEEYDAWLLVDDAHGFGVLGPQGRGSLAHFGLASPRVLYMGTFGKAAGVAGAFVAGDATLITWLMQRARTYVFTTASPPMLASALLATLKIFETEYWRQQHLQERIQQLQQGLADLPWRLLPSQTAIQALIVEDNQLALDLMAALYEQGIWVPAIRPPTVPKGTARLRISLSAAHSEEQVEQLIAALKNVAKNIIPDSRSGEDDEMLK</sequence>
<reference evidence="11 12" key="1">
    <citation type="submission" date="2019-10" db="EMBL/GenBank/DDBJ databases">
        <title>Glaciimonas soli sp. nov., a psychrophilic bacterium isolated from the forest soil of a high elevation mountain in Taiwan.</title>
        <authorList>
            <person name="Wang L.-T."/>
            <person name="Shieh W.Y."/>
        </authorList>
    </citation>
    <scope>NUCLEOTIDE SEQUENCE [LARGE SCALE GENOMIC DNA]</scope>
    <source>
        <strain evidence="11 12">GS1</strain>
    </source>
</reference>
<keyword evidence="4 8" id="KW-0808">Transferase</keyword>
<dbReference type="GO" id="GO:0009102">
    <property type="term" value="P:biotin biosynthetic process"/>
    <property type="evidence" value="ECO:0007669"/>
    <property type="project" value="UniProtKB-UniRule"/>
</dbReference>
<dbReference type="InterPro" id="IPR050087">
    <property type="entry name" value="AON_synthase_class-II"/>
</dbReference>
<evidence type="ECO:0000256" key="1">
    <source>
        <dbReference type="ARBA" id="ARBA00001933"/>
    </source>
</evidence>
<feature type="binding site" evidence="8">
    <location>
        <position position="349"/>
    </location>
    <ligand>
        <name>substrate</name>
    </ligand>
</feature>
<feature type="binding site" evidence="8">
    <location>
        <position position="130"/>
    </location>
    <ligand>
        <name>substrate</name>
    </ligand>
</feature>
<evidence type="ECO:0000256" key="3">
    <source>
        <dbReference type="ARBA" id="ARBA00011738"/>
    </source>
</evidence>
<feature type="binding site" evidence="8">
    <location>
        <position position="18"/>
    </location>
    <ligand>
        <name>substrate</name>
    </ligand>
</feature>
<comment type="subunit">
    <text evidence="3 8">Homodimer.</text>
</comment>
<keyword evidence="12" id="KW-1185">Reference proteome</keyword>
<feature type="binding site" evidence="8">
    <location>
        <position position="232"/>
    </location>
    <ligand>
        <name>pyridoxal 5'-phosphate</name>
        <dbReference type="ChEBI" id="CHEBI:597326"/>
    </ligand>
</feature>
<dbReference type="InterPro" id="IPR004723">
    <property type="entry name" value="AONS_Archaea/Proteobacteria"/>
</dbReference>
<dbReference type="EC" id="2.3.1.47" evidence="8"/>
<name>A0A843YWF8_9BURK</name>
<dbReference type="Gene3D" id="3.90.1150.10">
    <property type="entry name" value="Aspartate Aminotransferase, domain 1"/>
    <property type="match status" value="1"/>
</dbReference>
<keyword evidence="11" id="KW-0012">Acyltransferase</keyword>
<dbReference type="Proteomes" id="UP000451565">
    <property type="component" value="Unassembled WGS sequence"/>
</dbReference>
<comment type="catalytic activity">
    <reaction evidence="7 8">
        <text>6-carboxyhexanoyl-[ACP] + L-alanine + H(+) = (8S)-8-amino-7-oxononanoate + holo-[ACP] + CO2</text>
        <dbReference type="Rhea" id="RHEA:42288"/>
        <dbReference type="Rhea" id="RHEA-COMP:9685"/>
        <dbReference type="Rhea" id="RHEA-COMP:9955"/>
        <dbReference type="ChEBI" id="CHEBI:15378"/>
        <dbReference type="ChEBI" id="CHEBI:16526"/>
        <dbReference type="ChEBI" id="CHEBI:57972"/>
        <dbReference type="ChEBI" id="CHEBI:64479"/>
        <dbReference type="ChEBI" id="CHEBI:78846"/>
        <dbReference type="ChEBI" id="CHEBI:149468"/>
        <dbReference type="EC" id="2.3.1.47"/>
    </reaction>
</comment>
<protein>
    <recommendedName>
        <fullName evidence="8">8-amino-7-oxononanoate synthase</fullName>
        <shortName evidence="8">AONS</shortName>
        <ecNumber evidence="8">2.3.1.47</ecNumber>
    </recommendedName>
    <alternativeName>
        <fullName evidence="8">7-keto-8-amino-pelargonic acid synthase</fullName>
        <shortName evidence="8">7-KAP synthase</shortName>
        <shortName evidence="8">KAPA synthase</shortName>
    </alternativeName>
    <alternativeName>
        <fullName evidence="8">8-amino-7-ketopelargonate synthase</fullName>
    </alternativeName>
</protein>
<evidence type="ECO:0000256" key="4">
    <source>
        <dbReference type="ARBA" id="ARBA00022679"/>
    </source>
</evidence>
<dbReference type="CDD" id="cd06454">
    <property type="entry name" value="KBL_like"/>
    <property type="match status" value="1"/>
</dbReference>
<comment type="function">
    <text evidence="8">Catalyzes the decarboxylative condensation of pimeloyl-[acyl-carrier protein] and L-alanine to produce 8-amino-7-oxononanoate (AON), [acyl-carrier protein], and carbon dioxide.</text>
</comment>
<comment type="similarity">
    <text evidence="8">Belongs to the class-II pyridoxal-phosphate-dependent aminotransferase family. BioF subfamily.</text>
</comment>
<comment type="caution">
    <text evidence="11">The sequence shown here is derived from an EMBL/GenBank/DDBJ whole genome shotgun (WGS) entry which is preliminary data.</text>
</comment>
<feature type="modified residue" description="N6-(pyridoxal phosphate)lysine" evidence="8 9">
    <location>
        <position position="235"/>
    </location>
</feature>
<dbReference type="HAMAP" id="MF_01693">
    <property type="entry name" value="BioF_aminotrans_2"/>
    <property type="match status" value="1"/>
</dbReference>
<comment type="cofactor">
    <cofactor evidence="1 8 9">
        <name>pyridoxal 5'-phosphate</name>
        <dbReference type="ChEBI" id="CHEBI:597326"/>
    </cofactor>
</comment>
<dbReference type="NCBIfam" id="TIGR00858">
    <property type="entry name" value="bioF"/>
    <property type="match status" value="1"/>
</dbReference>
<keyword evidence="5 8" id="KW-0093">Biotin biosynthesis</keyword>
<feature type="binding site" evidence="8">
    <location>
        <begin position="105"/>
        <end position="106"/>
    </location>
    <ligand>
        <name>pyridoxal 5'-phosphate</name>
        <dbReference type="ChEBI" id="CHEBI:597326"/>
    </ligand>
</feature>
<dbReference type="InterPro" id="IPR004839">
    <property type="entry name" value="Aminotransferase_I/II_large"/>
</dbReference>
<dbReference type="PANTHER" id="PTHR13693">
    <property type="entry name" value="CLASS II AMINOTRANSFERASE/8-AMINO-7-OXONONANOATE SYNTHASE"/>
    <property type="match status" value="1"/>
</dbReference>
<dbReference type="EMBL" id="WINI01000004">
    <property type="protein sequence ID" value="MQR00916.1"/>
    <property type="molecule type" value="Genomic_DNA"/>
</dbReference>
<dbReference type="GO" id="GO:0030170">
    <property type="term" value="F:pyridoxal phosphate binding"/>
    <property type="evidence" value="ECO:0007669"/>
    <property type="project" value="UniProtKB-UniRule"/>
</dbReference>
<dbReference type="UniPathway" id="UPA00078"/>
<dbReference type="AlphaFoldDB" id="A0A843YWF8"/>
<evidence type="ECO:0000256" key="9">
    <source>
        <dbReference type="PIRSR" id="PIRSR604723-51"/>
    </source>
</evidence>
<feature type="binding site" evidence="8">
    <location>
        <position position="204"/>
    </location>
    <ligand>
        <name>pyridoxal 5'-phosphate</name>
        <dbReference type="ChEBI" id="CHEBI:597326"/>
    </ligand>
</feature>
<evidence type="ECO:0000256" key="8">
    <source>
        <dbReference type="HAMAP-Rule" id="MF_01693"/>
    </source>
</evidence>
<gene>
    <name evidence="8 11" type="primary">bioF</name>
    <name evidence="11" type="ORF">GEV47_09485</name>
</gene>
<dbReference type="InterPro" id="IPR015424">
    <property type="entry name" value="PyrdxlP-dep_Trfase"/>
</dbReference>
<dbReference type="GO" id="GO:0008710">
    <property type="term" value="F:8-amino-7-oxononanoate synthase activity"/>
    <property type="evidence" value="ECO:0007669"/>
    <property type="project" value="UniProtKB-UniRule"/>
</dbReference>
<organism evidence="11 12">
    <name type="scientific">Glaciimonas soli</name>
    <dbReference type="NCBI Taxonomy" id="2590999"/>
    <lineage>
        <taxon>Bacteria</taxon>
        <taxon>Pseudomonadati</taxon>
        <taxon>Pseudomonadota</taxon>
        <taxon>Betaproteobacteria</taxon>
        <taxon>Burkholderiales</taxon>
        <taxon>Oxalobacteraceae</taxon>
        <taxon>Glaciimonas</taxon>
    </lineage>
</organism>
<dbReference type="PANTHER" id="PTHR13693:SF100">
    <property type="entry name" value="8-AMINO-7-OXONONANOATE SYNTHASE"/>
    <property type="match status" value="1"/>
</dbReference>
<accession>A0A843YWF8</accession>
<dbReference type="SUPFAM" id="SSF53383">
    <property type="entry name" value="PLP-dependent transferases"/>
    <property type="match status" value="1"/>
</dbReference>
<evidence type="ECO:0000256" key="2">
    <source>
        <dbReference type="ARBA" id="ARBA00004746"/>
    </source>
</evidence>
<evidence type="ECO:0000256" key="6">
    <source>
        <dbReference type="ARBA" id="ARBA00022898"/>
    </source>
</evidence>
<evidence type="ECO:0000256" key="5">
    <source>
        <dbReference type="ARBA" id="ARBA00022756"/>
    </source>
</evidence>
<keyword evidence="6 8" id="KW-0663">Pyridoxal phosphate</keyword>
<dbReference type="Pfam" id="PF00155">
    <property type="entry name" value="Aminotran_1_2"/>
    <property type="match status" value="1"/>
</dbReference>
<dbReference type="Gene3D" id="3.40.640.10">
    <property type="entry name" value="Type I PLP-dependent aspartate aminotransferase-like (Major domain)"/>
    <property type="match status" value="1"/>
</dbReference>
<feature type="binding site" evidence="8">
    <location>
        <position position="176"/>
    </location>
    <ligand>
        <name>pyridoxal 5'-phosphate</name>
        <dbReference type="ChEBI" id="CHEBI:597326"/>
    </ligand>
</feature>
<evidence type="ECO:0000313" key="11">
    <source>
        <dbReference type="EMBL" id="MQR00916.1"/>
    </source>
</evidence>
<proteinExistence type="inferred from homology"/>
<evidence type="ECO:0000259" key="10">
    <source>
        <dbReference type="Pfam" id="PF00155"/>
    </source>
</evidence>
<comment type="pathway">
    <text evidence="2 8">Cofactor biosynthesis; biotin biosynthesis.</text>
</comment>
<evidence type="ECO:0000313" key="12">
    <source>
        <dbReference type="Proteomes" id="UP000451565"/>
    </source>
</evidence>
<dbReference type="InterPro" id="IPR015422">
    <property type="entry name" value="PyrdxlP-dep_Trfase_small"/>
</dbReference>
<feature type="domain" description="Aminotransferase class I/classII large" evidence="10">
    <location>
        <begin position="38"/>
        <end position="377"/>
    </location>
</feature>
<dbReference type="InterPro" id="IPR015421">
    <property type="entry name" value="PyrdxlP-dep_Trfase_major"/>
</dbReference>
<dbReference type="InterPro" id="IPR022834">
    <property type="entry name" value="AONS_Proteobacteria"/>
</dbReference>
<evidence type="ECO:0000256" key="7">
    <source>
        <dbReference type="ARBA" id="ARBA00047715"/>
    </source>
</evidence>